<evidence type="ECO:0000313" key="3">
    <source>
        <dbReference type="EMBL" id="QHS91789.1"/>
    </source>
</evidence>
<dbReference type="EMBL" id="MN739163">
    <property type="protein sequence ID" value="QHS91789.1"/>
    <property type="molecule type" value="Genomic_DNA"/>
</dbReference>
<proteinExistence type="predicted"/>
<name>A0A6C0BJQ3_9ZZZZ</name>
<evidence type="ECO:0000259" key="2">
    <source>
        <dbReference type="PROSITE" id="PS50164"/>
    </source>
</evidence>
<dbReference type="Pfam" id="PF01541">
    <property type="entry name" value="GIY-YIG"/>
    <property type="match status" value="1"/>
</dbReference>
<dbReference type="SUPFAM" id="SSF82771">
    <property type="entry name" value="GIY-YIG endonuclease"/>
    <property type="match status" value="1"/>
</dbReference>
<dbReference type="InterPro" id="IPR000305">
    <property type="entry name" value="GIY-YIG_endonuc"/>
</dbReference>
<evidence type="ECO:0000259" key="1">
    <source>
        <dbReference type="PROSITE" id="PS50158"/>
    </source>
</evidence>
<dbReference type="GO" id="GO:0003676">
    <property type="term" value="F:nucleic acid binding"/>
    <property type="evidence" value="ECO:0007669"/>
    <property type="project" value="InterPro"/>
</dbReference>
<dbReference type="InterPro" id="IPR001878">
    <property type="entry name" value="Znf_CCHC"/>
</dbReference>
<feature type="domain" description="CCHC-type" evidence="1">
    <location>
        <begin position="106"/>
        <end position="119"/>
    </location>
</feature>
<dbReference type="InterPro" id="IPR036875">
    <property type="entry name" value="Znf_CCHC_sf"/>
</dbReference>
<dbReference type="SUPFAM" id="SSF57756">
    <property type="entry name" value="Retrovirus zinc finger-like domains"/>
    <property type="match status" value="1"/>
</dbReference>
<sequence length="155" mass="17739">MPRKTNVYILRLLAGKYYVGTSVNPTKRIKDHFAGRGAGWTKQYKPIGVEAVLNGVDVFTEDMMTKHMMAEKGIDNVRGAFYVRNEIPEPEHKMIQREIWSATGVCMRCGRAGHFAHACEHIRDIEGRFITSWQKCVHCGSWKDEVCSDKNHNLK</sequence>
<evidence type="ECO:0008006" key="4">
    <source>
        <dbReference type="Google" id="ProtNLM"/>
    </source>
</evidence>
<dbReference type="InterPro" id="IPR035901">
    <property type="entry name" value="GIY-YIG_endonuc_sf"/>
</dbReference>
<accession>A0A6C0BJQ3</accession>
<dbReference type="PROSITE" id="PS50164">
    <property type="entry name" value="GIY_YIG"/>
    <property type="match status" value="1"/>
</dbReference>
<dbReference type="GO" id="GO:0008270">
    <property type="term" value="F:zinc ion binding"/>
    <property type="evidence" value="ECO:0007669"/>
    <property type="project" value="InterPro"/>
</dbReference>
<dbReference type="AlphaFoldDB" id="A0A6C0BJQ3"/>
<dbReference type="Gene3D" id="3.40.1440.10">
    <property type="entry name" value="GIY-YIG endonuclease"/>
    <property type="match status" value="1"/>
</dbReference>
<reference evidence="3" key="1">
    <citation type="journal article" date="2020" name="Nature">
        <title>Giant virus diversity and host interactions through global metagenomics.</title>
        <authorList>
            <person name="Schulz F."/>
            <person name="Roux S."/>
            <person name="Paez-Espino D."/>
            <person name="Jungbluth S."/>
            <person name="Walsh D.A."/>
            <person name="Denef V.J."/>
            <person name="McMahon K.D."/>
            <person name="Konstantinidis K.T."/>
            <person name="Eloe-Fadrosh E.A."/>
            <person name="Kyrpides N.C."/>
            <person name="Woyke T."/>
        </authorList>
    </citation>
    <scope>NUCLEOTIDE SEQUENCE</scope>
    <source>
        <strain evidence="3">GVMAG-M-3300013006-15</strain>
    </source>
</reference>
<dbReference type="PROSITE" id="PS50158">
    <property type="entry name" value="ZF_CCHC"/>
    <property type="match status" value="1"/>
</dbReference>
<dbReference type="CDD" id="cd00719">
    <property type="entry name" value="GIY-YIG_SF"/>
    <property type="match status" value="1"/>
</dbReference>
<organism evidence="3">
    <name type="scientific">viral metagenome</name>
    <dbReference type="NCBI Taxonomy" id="1070528"/>
    <lineage>
        <taxon>unclassified sequences</taxon>
        <taxon>metagenomes</taxon>
        <taxon>organismal metagenomes</taxon>
    </lineage>
</organism>
<feature type="domain" description="GIY-YIG" evidence="2">
    <location>
        <begin position="3"/>
        <end position="98"/>
    </location>
</feature>
<protein>
    <recommendedName>
        <fullName evidence="4">CCHC-type domain-containing protein</fullName>
    </recommendedName>
</protein>